<organism evidence="1 2">
    <name type="scientific">Nocardioides aquiterrae</name>
    <dbReference type="NCBI Taxonomy" id="203799"/>
    <lineage>
        <taxon>Bacteria</taxon>
        <taxon>Bacillati</taxon>
        <taxon>Actinomycetota</taxon>
        <taxon>Actinomycetes</taxon>
        <taxon>Propionibacteriales</taxon>
        <taxon>Nocardioidaceae</taxon>
        <taxon>Nocardioides</taxon>
    </lineage>
</organism>
<reference evidence="1 2" key="1">
    <citation type="journal article" date="2019" name="Int. J. Syst. Evol. Microbiol.">
        <title>The Global Catalogue of Microorganisms (GCM) 10K type strain sequencing project: providing services to taxonomists for standard genome sequencing and annotation.</title>
        <authorList>
            <consortium name="The Broad Institute Genomics Platform"/>
            <consortium name="The Broad Institute Genome Sequencing Center for Infectious Disease"/>
            <person name="Wu L."/>
            <person name="Ma J."/>
        </authorList>
    </citation>
    <scope>NUCLEOTIDE SEQUENCE [LARGE SCALE GENOMIC DNA]</scope>
    <source>
        <strain evidence="1 2">JCM 11813</strain>
    </source>
</reference>
<dbReference type="RefSeq" id="WP_343907591.1">
    <property type="nucleotide sequence ID" value="NZ_BAAAJE010000008.1"/>
</dbReference>
<gene>
    <name evidence="1" type="ORF">GCM10009606_22110</name>
</gene>
<dbReference type="Proteomes" id="UP001499979">
    <property type="component" value="Unassembled WGS sequence"/>
</dbReference>
<sequence length="56" mass="6047">MIIDVRPTSALRRRRARIAGALVAVVMVAATLFSVSELAHATQGAPQQAPYFDPVR</sequence>
<accession>A0ABN1UDW9</accession>
<protein>
    <submittedName>
        <fullName evidence="1">Uncharacterized protein</fullName>
    </submittedName>
</protein>
<comment type="caution">
    <text evidence="1">The sequence shown here is derived from an EMBL/GenBank/DDBJ whole genome shotgun (WGS) entry which is preliminary data.</text>
</comment>
<evidence type="ECO:0000313" key="2">
    <source>
        <dbReference type="Proteomes" id="UP001499979"/>
    </source>
</evidence>
<evidence type="ECO:0000313" key="1">
    <source>
        <dbReference type="EMBL" id="GAA1142145.1"/>
    </source>
</evidence>
<proteinExistence type="predicted"/>
<dbReference type="EMBL" id="BAAAJE010000008">
    <property type="protein sequence ID" value="GAA1142145.1"/>
    <property type="molecule type" value="Genomic_DNA"/>
</dbReference>
<keyword evidence="2" id="KW-1185">Reference proteome</keyword>
<name>A0ABN1UDW9_9ACTN</name>